<dbReference type="InterPro" id="IPR050445">
    <property type="entry name" value="Bact_polysacc_biosynth/exp"/>
</dbReference>
<sequence>MTAYEMDDDDAPAPTGMGAILAQLPIILWQRRWFIIVPALVIFTLAVAAALLLPKKYDSSAVLLVQSPSLPKEIIGMQQDDAVAQRIAAIRQQIINRPALIGLIQRNGLYQDKRQSTPLSKIVEDMRDAITLVPESIDLAGSNKNQTVSVRLSYTYNNPVKAQAVAQQLMEKVVEVDSTTNTEQLTETVQFLTDQQQDLQRKIDAAQGDVSAFNQRYGSILAAGSAAVIGGSGGSYDVQIAGLEREISQLEAQRASLASADTRDPAVVAAEAQLAAAKAIYTDQNPDVIIAKQRLEEAKKFAKQNVAKAPVEQLNRQLEFDRTQLAQLRAAKSNEQAQTSAVLAKRAEAPAIQEQQGQLQQRLQTLYKQLDAVSGQLLSARASARAGQEQMGERLIVVDPPVVPDRPTSPNRPLIVGLGAAAGLGLGLLLALAVEIVLHPIRDPAVLASITGSRPLAMIPVVGAGEPPLRRGQRGQRMGWLKRIFGRRRKHELRNA</sequence>
<gene>
    <name evidence="9" type="ORF">GRI58_07490</name>
</gene>
<feature type="transmembrane region" description="Helical" evidence="7">
    <location>
        <begin position="33"/>
        <end position="53"/>
    </location>
</feature>
<reference evidence="9 10" key="1">
    <citation type="submission" date="2019-12" db="EMBL/GenBank/DDBJ databases">
        <title>Genomic-based taxomic classification of the family Erythrobacteraceae.</title>
        <authorList>
            <person name="Xu L."/>
        </authorList>
    </citation>
    <scope>NUCLEOTIDE SEQUENCE [LARGE SCALE GENOMIC DNA]</scope>
    <source>
        <strain evidence="9 10">KEMB 9005-328</strain>
    </source>
</reference>
<comment type="caution">
    <text evidence="9">The sequence shown here is derived from an EMBL/GenBank/DDBJ whole genome shotgun (WGS) entry which is preliminary data.</text>
</comment>
<dbReference type="Pfam" id="PF02706">
    <property type="entry name" value="Wzz"/>
    <property type="match status" value="1"/>
</dbReference>
<keyword evidence="5 7" id="KW-0472">Membrane</keyword>
<protein>
    <submittedName>
        <fullName evidence="9">Lipopolysaccharide biosynthesis protein</fullName>
    </submittedName>
</protein>
<proteinExistence type="predicted"/>
<keyword evidence="2" id="KW-1003">Cell membrane</keyword>
<evidence type="ECO:0000256" key="4">
    <source>
        <dbReference type="ARBA" id="ARBA00022989"/>
    </source>
</evidence>
<dbReference type="InterPro" id="IPR003856">
    <property type="entry name" value="LPS_length_determ_N"/>
</dbReference>
<dbReference type="PANTHER" id="PTHR32309:SF31">
    <property type="entry name" value="CAPSULAR EXOPOLYSACCHARIDE FAMILY"/>
    <property type="match status" value="1"/>
</dbReference>
<organism evidence="9 10">
    <name type="scientific">Qipengyuania algicida</name>
    <dbReference type="NCBI Taxonomy" id="1836209"/>
    <lineage>
        <taxon>Bacteria</taxon>
        <taxon>Pseudomonadati</taxon>
        <taxon>Pseudomonadota</taxon>
        <taxon>Alphaproteobacteria</taxon>
        <taxon>Sphingomonadales</taxon>
        <taxon>Erythrobacteraceae</taxon>
        <taxon>Qipengyuania</taxon>
    </lineage>
</organism>
<evidence type="ECO:0000259" key="8">
    <source>
        <dbReference type="Pfam" id="PF02706"/>
    </source>
</evidence>
<name>A0A845AIC2_9SPHN</name>
<dbReference type="GO" id="GO:0005886">
    <property type="term" value="C:plasma membrane"/>
    <property type="evidence" value="ECO:0007669"/>
    <property type="project" value="UniProtKB-SubCell"/>
</dbReference>
<keyword evidence="4 7" id="KW-1133">Transmembrane helix</keyword>
<accession>A0A845AIC2</accession>
<feature type="transmembrane region" description="Helical" evidence="7">
    <location>
        <begin position="414"/>
        <end position="438"/>
    </location>
</feature>
<dbReference type="PANTHER" id="PTHR32309">
    <property type="entry name" value="TYROSINE-PROTEIN KINASE"/>
    <property type="match status" value="1"/>
</dbReference>
<feature type="domain" description="Polysaccharide chain length determinant N-terminal" evidence="8">
    <location>
        <begin position="23"/>
        <end position="72"/>
    </location>
</feature>
<keyword evidence="3 7" id="KW-0812">Transmembrane</keyword>
<evidence type="ECO:0000256" key="5">
    <source>
        <dbReference type="ARBA" id="ARBA00023136"/>
    </source>
</evidence>
<keyword evidence="10" id="KW-1185">Reference proteome</keyword>
<comment type="subcellular location">
    <subcellularLocation>
        <location evidence="1">Cell membrane</location>
        <topology evidence="1">Multi-pass membrane protein</topology>
    </subcellularLocation>
</comment>
<keyword evidence="6" id="KW-0175">Coiled coil</keyword>
<evidence type="ECO:0000256" key="6">
    <source>
        <dbReference type="SAM" id="Coils"/>
    </source>
</evidence>
<evidence type="ECO:0000256" key="3">
    <source>
        <dbReference type="ARBA" id="ARBA00022692"/>
    </source>
</evidence>
<dbReference type="AlphaFoldDB" id="A0A845AIC2"/>
<evidence type="ECO:0000256" key="1">
    <source>
        <dbReference type="ARBA" id="ARBA00004651"/>
    </source>
</evidence>
<dbReference type="OrthoDB" id="7411292at2"/>
<feature type="coiled-coil region" evidence="6">
    <location>
        <begin position="182"/>
        <end position="216"/>
    </location>
</feature>
<dbReference type="RefSeq" id="WP_160752962.1">
    <property type="nucleotide sequence ID" value="NZ_WTYA01000005.1"/>
</dbReference>
<evidence type="ECO:0000313" key="10">
    <source>
        <dbReference type="Proteomes" id="UP000439780"/>
    </source>
</evidence>
<evidence type="ECO:0000256" key="7">
    <source>
        <dbReference type="SAM" id="Phobius"/>
    </source>
</evidence>
<dbReference type="Proteomes" id="UP000439780">
    <property type="component" value="Unassembled WGS sequence"/>
</dbReference>
<evidence type="ECO:0000256" key="2">
    <source>
        <dbReference type="ARBA" id="ARBA00022475"/>
    </source>
</evidence>
<evidence type="ECO:0000313" key="9">
    <source>
        <dbReference type="EMBL" id="MXP28661.1"/>
    </source>
</evidence>
<dbReference type="EMBL" id="WTYA01000005">
    <property type="protein sequence ID" value="MXP28661.1"/>
    <property type="molecule type" value="Genomic_DNA"/>
</dbReference>